<dbReference type="Gene3D" id="3.30.565.10">
    <property type="entry name" value="Histidine kinase-like ATPase, C-terminal domain"/>
    <property type="match status" value="1"/>
</dbReference>
<dbReference type="SUPFAM" id="SSF55785">
    <property type="entry name" value="PYP-like sensor domain (PAS domain)"/>
    <property type="match status" value="2"/>
</dbReference>
<dbReference type="SUPFAM" id="SSF55874">
    <property type="entry name" value="ATPase domain of HSP90 chaperone/DNA topoisomerase II/histidine kinase"/>
    <property type="match status" value="1"/>
</dbReference>
<dbReference type="PRINTS" id="PR00344">
    <property type="entry name" value="BCTRLSENSOR"/>
</dbReference>
<protein>
    <recommendedName>
        <fullName evidence="3">histidine kinase</fullName>
        <ecNumber evidence="3">2.7.13.3</ecNumber>
    </recommendedName>
</protein>
<dbReference type="SMART" id="SM00387">
    <property type="entry name" value="HATPase_c"/>
    <property type="match status" value="1"/>
</dbReference>
<keyword evidence="8" id="KW-0418">Kinase</keyword>
<dbReference type="SUPFAM" id="SSF47384">
    <property type="entry name" value="Homodimeric domain of signal transducing histidine kinase"/>
    <property type="match status" value="1"/>
</dbReference>
<dbReference type="PANTHER" id="PTHR42878:SF7">
    <property type="entry name" value="SENSOR HISTIDINE KINASE GLRK"/>
    <property type="match status" value="1"/>
</dbReference>
<dbReference type="InterPro" id="IPR036890">
    <property type="entry name" value="HATPase_C_sf"/>
</dbReference>
<dbReference type="InterPro" id="IPR000700">
    <property type="entry name" value="PAS-assoc_C"/>
</dbReference>
<feature type="domain" description="Histidine kinase" evidence="15">
    <location>
        <begin position="573"/>
        <end position="788"/>
    </location>
</feature>
<evidence type="ECO:0000256" key="4">
    <source>
        <dbReference type="ARBA" id="ARBA00022553"/>
    </source>
</evidence>
<evidence type="ECO:0000256" key="7">
    <source>
        <dbReference type="ARBA" id="ARBA00022741"/>
    </source>
</evidence>
<dbReference type="InterPro" id="IPR000014">
    <property type="entry name" value="PAS"/>
</dbReference>
<evidence type="ECO:0000256" key="11">
    <source>
        <dbReference type="ARBA" id="ARBA00023012"/>
    </source>
</evidence>
<dbReference type="PROSITE" id="PS50109">
    <property type="entry name" value="HIS_KIN"/>
    <property type="match status" value="1"/>
</dbReference>
<dbReference type="PROSITE" id="PS50113">
    <property type="entry name" value="PAC"/>
    <property type="match status" value="2"/>
</dbReference>
<dbReference type="InterPro" id="IPR003594">
    <property type="entry name" value="HATPase_dom"/>
</dbReference>
<dbReference type="Gene3D" id="1.10.287.130">
    <property type="match status" value="1"/>
</dbReference>
<keyword evidence="7" id="KW-0547">Nucleotide-binding</keyword>
<organism evidence="18 19">
    <name type="scientific">Mucilaginibacter gossypii</name>
    <dbReference type="NCBI Taxonomy" id="551996"/>
    <lineage>
        <taxon>Bacteria</taxon>
        <taxon>Pseudomonadati</taxon>
        <taxon>Bacteroidota</taxon>
        <taxon>Sphingobacteriia</taxon>
        <taxon>Sphingobacteriales</taxon>
        <taxon>Sphingobacteriaceae</taxon>
        <taxon>Mucilaginibacter</taxon>
    </lineage>
</organism>
<feature type="domain" description="PAC" evidence="17">
    <location>
        <begin position="397"/>
        <end position="447"/>
    </location>
</feature>
<dbReference type="InterPro" id="IPR003661">
    <property type="entry name" value="HisK_dim/P_dom"/>
</dbReference>
<dbReference type="InterPro" id="IPR004358">
    <property type="entry name" value="Sig_transdc_His_kin-like_C"/>
</dbReference>
<evidence type="ECO:0000313" key="19">
    <source>
        <dbReference type="Proteomes" id="UP000199705"/>
    </source>
</evidence>
<keyword evidence="5" id="KW-0808">Transferase</keyword>
<keyword evidence="13" id="KW-0175">Coiled coil</keyword>
<dbReference type="Pfam" id="PF05227">
    <property type="entry name" value="CHASE3"/>
    <property type="match status" value="1"/>
</dbReference>
<dbReference type="EMBL" id="FNCG01000030">
    <property type="protein sequence ID" value="SDI73331.1"/>
    <property type="molecule type" value="Genomic_DNA"/>
</dbReference>
<dbReference type="InterPro" id="IPR013767">
    <property type="entry name" value="PAS_fold"/>
</dbReference>
<dbReference type="GO" id="GO:0005524">
    <property type="term" value="F:ATP binding"/>
    <property type="evidence" value="ECO:0007669"/>
    <property type="project" value="UniProtKB-KW"/>
</dbReference>
<dbReference type="CDD" id="cd00130">
    <property type="entry name" value="PAS"/>
    <property type="match status" value="1"/>
</dbReference>
<dbReference type="STRING" id="551996.SAMN05192573_1307"/>
<dbReference type="GO" id="GO:0000155">
    <property type="term" value="F:phosphorelay sensor kinase activity"/>
    <property type="evidence" value="ECO:0007669"/>
    <property type="project" value="InterPro"/>
</dbReference>
<dbReference type="CDD" id="cd19410">
    <property type="entry name" value="HK9-like_sensor"/>
    <property type="match status" value="1"/>
</dbReference>
<dbReference type="InterPro" id="IPR036097">
    <property type="entry name" value="HisK_dim/P_sf"/>
</dbReference>
<feature type="coiled-coil region" evidence="13">
    <location>
        <begin position="146"/>
        <end position="173"/>
    </location>
</feature>
<evidence type="ECO:0000256" key="9">
    <source>
        <dbReference type="ARBA" id="ARBA00022840"/>
    </source>
</evidence>
<dbReference type="InterPro" id="IPR035965">
    <property type="entry name" value="PAS-like_dom_sf"/>
</dbReference>
<keyword evidence="4" id="KW-0597">Phosphoprotein</keyword>
<feature type="domain" description="PAC" evidence="17">
    <location>
        <begin position="517"/>
        <end position="569"/>
    </location>
</feature>
<dbReference type="SMART" id="SM00091">
    <property type="entry name" value="PAS"/>
    <property type="match status" value="3"/>
</dbReference>
<dbReference type="InterPro" id="IPR050351">
    <property type="entry name" value="BphY/WalK/GraS-like"/>
</dbReference>
<evidence type="ECO:0000256" key="3">
    <source>
        <dbReference type="ARBA" id="ARBA00012438"/>
    </source>
</evidence>
<dbReference type="Pfam" id="PF02518">
    <property type="entry name" value="HATPase_c"/>
    <property type="match status" value="1"/>
</dbReference>
<evidence type="ECO:0000256" key="1">
    <source>
        <dbReference type="ARBA" id="ARBA00000085"/>
    </source>
</evidence>
<dbReference type="CDD" id="cd00082">
    <property type="entry name" value="HisKA"/>
    <property type="match status" value="1"/>
</dbReference>
<evidence type="ECO:0000256" key="5">
    <source>
        <dbReference type="ARBA" id="ARBA00022679"/>
    </source>
</evidence>
<feature type="coiled-coil region" evidence="13">
    <location>
        <begin position="214"/>
        <end position="255"/>
    </location>
</feature>
<keyword evidence="12 14" id="KW-0472">Membrane</keyword>
<dbReference type="GO" id="GO:0016020">
    <property type="term" value="C:membrane"/>
    <property type="evidence" value="ECO:0007669"/>
    <property type="project" value="UniProtKB-SubCell"/>
</dbReference>
<dbReference type="PROSITE" id="PS50112">
    <property type="entry name" value="PAS"/>
    <property type="match status" value="1"/>
</dbReference>
<evidence type="ECO:0000256" key="10">
    <source>
        <dbReference type="ARBA" id="ARBA00022989"/>
    </source>
</evidence>
<feature type="transmembrane region" description="Helical" evidence="14">
    <location>
        <begin position="17"/>
        <end position="37"/>
    </location>
</feature>
<comment type="catalytic activity">
    <reaction evidence="1">
        <text>ATP + protein L-histidine = ADP + protein N-phospho-L-histidine.</text>
        <dbReference type="EC" id="2.7.13.3"/>
    </reaction>
</comment>
<dbReference type="Proteomes" id="UP000199705">
    <property type="component" value="Unassembled WGS sequence"/>
</dbReference>
<gene>
    <name evidence="18" type="ORF">SAMN05192573_1307</name>
</gene>
<evidence type="ECO:0000256" key="14">
    <source>
        <dbReference type="SAM" id="Phobius"/>
    </source>
</evidence>
<keyword evidence="9" id="KW-0067">ATP-binding</keyword>
<dbReference type="FunFam" id="3.30.565.10:FF:000006">
    <property type="entry name" value="Sensor histidine kinase WalK"/>
    <property type="match status" value="1"/>
</dbReference>
<evidence type="ECO:0000313" key="18">
    <source>
        <dbReference type="EMBL" id="SDI73331.1"/>
    </source>
</evidence>
<dbReference type="InterPro" id="IPR007891">
    <property type="entry name" value="CHASE3"/>
</dbReference>
<dbReference type="Pfam" id="PF00989">
    <property type="entry name" value="PAS"/>
    <property type="match status" value="1"/>
</dbReference>
<dbReference type="Gene3D" id="3.30.450.20">
    <property type="entry name" value="PAS domain"/>
    <property type="match status" value="2"/>
</dbReference>
<dbReference type="PANTHER" id="PTHR42878">
    <property type="entry name" value="TWO-COMPONENT HISTIDINE KINASE"/>
    <property type="match status" value="1"/>
</dbReference>
<dbReference type="EC" id="2.7.13.3" evidence="3"/>
<evidence type="ECO:0000256" key="12">
    <source>
        <dbReference type="ARBA" id="ARBA00023136"/>
    </source>
</evidence>
<evidence type="ECO:0000256" key="2">
    <source>
        <dbReference type="ARBA" id="ARBA00004141"/>
    </source>
</evidence>
<keyword evidence="10 14" id="KW-1133">Transmembrane helix</keyword>
<keyword evidence="19" id="KW-1185">Reference proteome</keyword>
<sequence length="788" mass="87756">MLPGISMRLNFTRNLQLGYGFSILILLIVGLFSYATINNLLNSNKAVGHSTLVIQKLEQAISSMKDAETGQRGFLLTGKAIFLGPYKGAYLKTQSLISEVSALTAGNALQEANMAGIRVILTHRMAILEQLVSKKQHQQLVSTADLEEGRSAMDELRHAIDHAEDTERKLLDERRAVLERYTFVAPAAIIVVLILAVVIASLSYISAIRDVKVKDRLQRELEVKEQETAAFNEELTAANEEISTANEELISINGELLEAQQALSRMNGSLEELVAARTKSLAESEEETQALNEELTAINEELAASNEEMLASNEELQRSREEIQKKEQLFRSIAVNIPRSLILVIDREYNLITMEGDLMQKLGYNEDSYAGLHMAELNSPERYAITREYHELMLNGEQIRTELKSTGGHDLQVDFVPLTDERGMVYAGLVIALDISDQKKAEERSAKLAAIVESSDDAIIGKSLDGTITSWNKSAERIFGYPASEMIGQSILKLVPEDRQDEEPQIIARLKNGERMEHFETKRLANGGRVLDVSLTISPIRDKHGKITGVSKIARDISEQKQDELRKNDFIGMVSHELKTPLTSLMALIQVANLKLKNNPDNFLAGAMEKADIQAKRMSSMINGFLNISRLESGKIAINKELFDLDLLIREVVEEYGLTVSTHIIDIDISNHVQVNADREKIGSVISNLISNAVKYSPKRRKIEVKCAPVNGFAQVSIKDEGMGVNAQDLPRIFDRYYRVESNQTRHISGFGIGLYLSAEIVRRHEGQIWAESESGTGSVFHFSLPLA</sequence>
<feature type="coiled-coil region" evidence="13">
    <location>
        <begin position="281"/>
        <end position="329"/>
    </location>
</feature>
<feature type="domain" description="PAS" evidence="16">
    <location>
        <begin position="444"/>
        <end position="514"/>
    </location>
</feature>
<proteinExistence type="predicted"/>
<keyword evidence="6 14" id="KW-0812">Transmembrane</keyword>
<dbReference type="GO" id="GO:0030295">
    <property type="term" value="F:protein kinase activator activity"/>
    <property type="evidence" value="ECO:0007669"/>
    <property type="project" value="TreeGrafter"/>
</dbReference>
<dbReference type="InterPro" id="IPR005467">
    <property type="entry name" value="His_kinase_dom"/>
</dbReference>
<dbReference type="SMART" id="SM00086">
    <property type="entry name" value="PAC"/>
    <property type="match status" value="1"/>
</dbReference>
<reference evidence="19" key="1">
    <citation type="submission" date="2016-10" db="EMBL/GenBank/DDBJ databases">
        <authorList>
            <person name="Varghese N."/>
            <person name="Submissions S."/>
        </authorList>
    </citation>
    <scope>NUCLEOTIDE SEQUENCE [LARGE SCALE GENOMIC DNA]</scope>
    <source>
        <strain evidence="19">Gh-67</strain>
    </source>
</reference>
<dbReference type="InterPro" id="IPR001610">
    <property type="entry name" value="PAC"/>
</dbReference>
<dbReference type="SMART" id="SM00388">
    <property type="entry name" value="HisKA"/>
    <property type="match status" value="1"/>
</dbReference>
<dbReference type="GO" id="GO:0006355">
    <property type="term" value="P:regulation of DNA-templated transcription"/>
    <property type="evidence" value="ECO:0007669"/>
    <property type="project" value="InterPro"/>
</dbReference>
<feature type="transmembrane region" description="Helical" evidence="14">
    <location>
        <begin position="183"/>
        <end position="205"/>
    </location>
</feature>
<dbReference type="AlphaFoldDB" id="A0A1G8MZB3"/>
<comment type="subcellular location">
    <subcellularLocation>
        <location evidence="2">Membrane</location>
        <topology evidence="2">Multi-pass membrane protein</topology>
    </subcellularLocation>
</comment>
<evidence type="ECO:0000259" key="15">
    <source>
        <dbReference type="PROSITE" id="PS50109"/>
    </source>
</evidence>
<evidence type="ECO:0000256" key="13">
    <source>
        <dbReference type="SAM" id="Coils"/>
    </source>
</evidence>
<dbReference type="GO" id="GO:0000156">
    <property type="term" value="F:phosphorelay response regulator activity"/>
    <property type="evidence" value="ECO:0007669"/>
    <property type="project" value="TreeGrafter"/>
</dbReference>
<dbReference type="NCBIfam" id="TIGR00229">
    <property type="entry name" value="sensory_box"/>
    <property type="match status" value="2"/>
</dbReference>
<keyword evidence="11" id="KW-0902">Two-component regulatory system</keyword>
<evidence type="ECO:0000259" key="17">
    <source>
        <dbReference type="PROSITE" id="PS50113"/>
    </source>
</evidence>
<evidence type="ECO:0000256" key="6">
    <source>
        <dbReference type="ARBA" id="ARBA00022692"/>
    </source>
</evidence>
<evidence type="ECO:0000259" key="16">
    <source>
        <dbReference type="PROSITE" id="PS50112"/>
    </source>
</evidence>
<accession>A0A1G8MZB3</accession>
<name>A0A1G8MZB3_9SPHI</name>
<dbReference type="Pfam" id="PF00512">
    <property type="entry name" value="HisKA"/>
    <property type="match status" value="1"/>
</dbReference>
<dbReference type="GO" id="GO:0007234">
    <property type="term" value="P:osmosensory signaling via phosphorelay pathway"/>
    <property type="evidence" value="ECO:0007669"/>
    <property type="project" value="TreeGrafter"/>
</dbReference>
<evidence type="ECO:0000256" key="8">
    <source>
        <dbReference type="ARBA" id="ARBA00022777"/>
    </source>
</evidence>